<evidence type="ECO:0000256" key="4">
    <source>
        <dbReference type="RuleBase" id="RU004335"/>
    </source>
</evidence>
<organism evidence="5 6">
    <name type="scientific">Acorus calamus</name>
    <name type="common">Sweet flag</name>
    <dbReference type="NCBI Taxonomy" id="4465"/>
    <lineage>
        <taxon>Eukaryota</taxon>
        <taxon>Viridiplantae</taxon>
        <taxon>Streptophyta</taxon>
        <taxon>Embryophyta</taxon>
        <taxon>Tracheophyta</taxon>
        <taxon>Spermatophyta</taxon>
        <taxon>Magnoliopsida</taxon>
        <taxon>Liliopsida</taxon>
        <taxon>Acoraceae</taxon>
        <taxon>Acorus</taxon>
    </lineage>
</organism>
<dbReference type="InterPro" id="IPR000490">
    <property type="entry name" value="Glyco_hydro_17"/>
</dbReference>
<dbReference type="Proteomes" id="UP001180020">
    <property type="component" value="Unassembled WGS sequence"/>
</dbReference>
<evidence type="ECO:0000313" key="5">
    <source>
        <dbReference type="EMBL" id="KAK1326322.1"/>
    </source>
</evidence>
<dbReference type="SUPFAM" id="SSF51445">
    <property type="entry name" value="(Trans)glycosidases"/>
    <property type="match status" value="1"/>
</dbReference>
<dbReference type="GO" id="GO:0004553">
    <property type="term" value="F:hydrolase activity, hydrolyzing O-glycosyl compounds"/>
    <property type="evidence" value="ECO:0007669"/>
    <property type="project" value="InterPro"/>
</dbReference>
<comment type="similarity">
    <text evidence="1 4">Belongs to the glycosyl hydrolase 17 family.</text>
</comment>
<dbReference type="EMBL" id="JAUJYO010000001">
    <property type="protein sequence ID" value="KAK1326322.1"/>
    <property type="molecule type" value="Genomic_DNA"/>
</dbReference>
<dbReference type="Gene3D" id="3.20.20.80">
    <property type="entry name" value="Glycosidases"/>
    <property type="match status" value="2"/>
</dbReference>
<dbReference type="GO" id="GO:0005975">
    <property type="term" value="P:carbohydrate metabolic process"/>
    <property type="evidence" value="ECO:0007669"/>
    <property type="project" value="InterPro"/>
</dbReference>
<evidence type="ECO:0000256" key="2">
    <source>
        <dbReference type="ARBA" id="ARBA00022801"/>
    </source>
</evidence>
<dbReference type="Pfam" id="PF00332">
    <property type="entry name" value="Glyco_hydro_17"/>
    <property type="match status" value="2"/>
</dbReference>
<dbReference type="InterPro" id="IPR017853">
    <property type="entry name" value="GH"/>
</dbReference>
<name>A0AAV9FKT8_ACOCL</name>
<comment type="caution">
    <text evidence="5">The sequence shown here is derived from an EMBL/GenBank/DDBJ whole genome shotgun (WGS) entry which is preliminary data.</text>
</comment>
<gene>
    <name evidence="5" type="ORF">QJS10_CPA01g02141</name>
</gene>
<keyword evidence="3" id="KW-0326">Glycosidase</keyword>
<reference evidence="5" key="1">
    <citation type="journal article" date="2023" name="Nat. Commun.">
        <title>Diploid and tetraploid genomes of Acorus and the evolution of monocots.</title>
        <authorList>
            <person name="Ma L."/>
            <person name="Liu K.W."/>
            <person name="Li Z."/>
            <person name="Hsiao Y.Y."/>
            <person name="Qi Y."/>
            <person name="Fu T."/>
            <person name="Tang G.D."/>
            <person name="Zhang D."/>
            <person name="Sun W.H."/>
            <person name="Liu D.K."/>
            <person name="Li Y."/>
            <person name="Chen G.Z."/>
            <person name="Liu X.D."/>
            <person name="Liao X.Y."/>
            <person name="Jiang Y.T."/>
            <person name="Yu X."/>
            <person name="Hao Y."/>
            <person name="Huang J."/>
            <person name="Zhao X.W."/>
            <person name="Ke S."/>
            <person name="Chen Y.Y."/>
            <person name="Wu W.L."/>
            <person name="Hsu J.L."/>
            <person name="Lin Y.F."/>
            <person name="Huang M.D."/>
            <person name="Li C.Y."/>
            <person name="Huang L."/>
            <person name="Wang Z.W."/>
            <person name="Zhao X."/>
            <person name="Zhong W.Y."/>
            <person name="Peng D.H."/>
            <person name="Ahmad S."/>
            <person name="Lan S."/>
            <person name="Zhang J.S."/>
            <person name="Tsai W.C."/>
            <person name="Van de Peer Y."/>
            <person name="Liu Z.J."/>
        </authorList>
    </citation>
    <scope>NUCLEOTIDE SEQUENCE</scope>
    <source>
        <strain evidence="5">CP</strain>
    </source>
</reference>
<dbReference type="PANTHER" id="PTHR32227">
    <property type="entry name" value="GLUCAN ENDO-1,3-BETA-GLUCOSIDASE BG1-RELATED-RELATED"/>
    <property type="match status" value="1"/>
</dbReference>
<proteinExistence type="inferred from homology"/>
<accession>A0AAV9FKT8</accession>
<protein>
    <submittedName>
        <fullName evidence="5">Glucan endo-1,3-beta-glucosidase 11</fullName>
    </submittedName>
</protein>
<keyword evidence="2" id="KW-0378">Hydrolase</keyword>
<dbReference type="InterPro" id="IPR044965">
    <property type="entry name" value="Glyco_hydro_17_plant"/>
</dbReference>
<keyword evidence="6" id="KW-1185">Reference proteome</keyword>
<reference evidence="5" key="2">
    <citation type="submission" date="2023-06" db="EMBL/GenBank/DDBJ databases">
        <authorList>
            <person name="Ma L."/>
            <person name="Liu K.-W."/>
            <person name="Li Z."/>
            <person name="Hsiao Y.-Y."/>
            <person name="Qi Y."/>
            <person name="Fu T."/>
            <person name="Tang G."/>
            <person name="Zhang D."/>
            <person name="Sun W.-H."/>
            <person name="Liu D.-K."/>
            <person name="Li Y."/>
            <person name="Chen G.-Z."/>
            <person name="Liu X.-D."/>
            <person name="Liao X.-Y."/>
            <person name="Jiang Y.-T."/>
            <person name="Yu X."/>
            <person name="Hao Y."/>
            <person name="Huang J."/>
            <person name="Zhao X.-W."/>
            <person name="Ke S."/>
            <person name="Chen Y.-Y."/>
            <person name="Wu W.-L."/>
            <person name="Hsu J.-L."/>
            <person name="Lin Y.-F."/>
            <person name="Huang M.-D."/>
            <person name="Li C.-Y."/>
            <person name="Huang L."/>
            <person name="Wang Z.-W."/>
            <person name="Zhao X."/>
            <person name="Zhong W.-Y."/>
            <person name="Peng D.-H."/>
            <person name="Ahmad S."/>
            <person name="Lan S."/>
            <person name="Zhang J.-S."/>
            <person name="Tsai W.-C."/>
            <person name="Van De Peer Y."/>
            <person name="Liu Z.-J."/>
        </authorList>
    </citation>
    <scope>NUCLEOTIDE SEQUENCE</scope>
    <source>
        <strain evidence="5">CP</strain>
        <tissue evidence="5">Leaves</tissue>
    </source>
</reference>
<evidence type="ECO:0000256" key="3">
    <source>
        <dbReference type="ARBA" id="ARBA00023295"/>
    </source>
</evidence>
<sequence>MATITSLGINYGQVVDNLPSLAEVVTLLTLLNLTKTHIYDTNPQVLSAFPNSGIKVIVIVPNEMIPSLKDPQQALQWDLTNITGITAGNEVFTGGNNPLLMSSLVEAMTNIHDSLTCLGLASCIHISSANLLSLLDDPVRVSLDYALFDPNPGMGDPDSRLHCDNMLYVQVNAVVVWIGKLGFGDVEVRVSETGWPSKGDLHEVETTVENAKTYNKN</sequence>
<evidence type="ECO:0000313" key="6">
    <source>
        <dbReference type="Proteomes" id="UP001180020"/>
    </source>
</evidence>
<evidence type="ECO:0000256" key="1">
    <source>
        <dbReference type="ARBA" id="ARBA00008773"/>
    </source>
</evidence>
<dbReference type="AlphaFoldDB" id="A0AAV9FKT8"/>